<dbReference type="GO" id="GO:0031122">
    <property type="term" value="P:cytoplasmic microtubule organization"/>
    <property type="evidence" value="ECO:0007669"/>
    <property type="project" value="TreeGrafter"/>
</dbReference>
<keyword evidence="5" id="KW-0206">Cytoskeleton</keyword>
<evidence type="ECO:0000256" key="6">
    <source>
        <dbReference type="SAM" id="MobiDB-lite"/>
    </source>
</evidence>
<feature type="domain" description="Gamma tubulin complex component C-terminal" evidence="7">
    <location>
        <begin position="531"/>
        <end position="894"/>
    </location>
</feature>
<dbReference type="InterPro" id="IPR007259">
    <property type="entry name" value="GCP"/>
</dbReference>
<dbReference type="GO" id="GO:0051321">
    <property type="term" value="P:meiotic cell cycle"/>
    <property type="evidence" value="ECO:0007669"/>
    <property type="project" value="TreeGrafter"/>
</dbReference>
<evidence type="ECO:0000256" key="1">
    <source>
        <dbReference type="ARBA" id="ARBA00004245"/>
    </source>
</evidence>
<dbReference type="AlphaFoldDB" id="A0A2G5BJ12"/>
<comment type="similarity">
    <text evidence="2">Belongs to the TUBGCP family.</text>
</comment>
<feature type="region of interest" description="Disordered" evidence="6">
    <location>
        <begin position="119"/>
        <end position="215"/>
    </location>
</feature>
<name>A0A2G5BJ12_COERN</name>
<proteinExistence type="inferred from homology"/>
<dbReference type="InterPro" id="IPR040457">
    <property type="entry name" value="GCP_C"/>
</dbReference>
<dbReference type="GO" id="GO:0007020">
    <property type="term" value="P:microtubule nucleation"/>
    <property type="evidence" value="ECO:0007669"/>
    <property type="project" value="InterPro"/>
</dbReference>
<dbReference type="GO" id="GO:0000930">
    <property type="term" value="C:gamma-tubulin complex"/>
    <property type="evidence" value="ECO:0007669"/>
    <property type="project" value="TreeGrafter"/>
</dbReference>
<organism evidence="9 10">
    <name type="scientific">Coemansia reversa (strain ATCC 12441 / NRRL 1564)</name>
    <dbReference type="NCBI Taxonomy" id="763665"/>
    <lineage>
        <taxon>Eukaryota</taxon>
        <taxon>Fungi</taxon>
        <taxon>Fungi incertae sedis</taxon>
        <taxon>Zoopagomycota</taxon>
        <taxon>Kickxellomycotina</taxon>
        <taxon>Kickxellomycetes</taxon>
        <taxon>Kickxellales</taxon>
        <taxon>Kickxellaceae</taxon>
        <taxon>Coemansia</taxon>
    </lineage>
</organism>
<evidence type="ECO:0000256" key="4">
    <source>
        <dbReference type="ARBA" id="ARBA00022701"/>
    </source>
</evidence>
<dbReference type="GO" id="GO:0043015">
    <property type="term" value="F:gamma-tubulin binding"/>
    <property type="evidence" value="ECO:0007669"/>
    <property type="project" value="InterPro"/>
</dbReference>
<evidence type="ECO:0000256" key="2">
    <source>
        <dbReference type="ARBA" id="ARBA00010337"/>
    </source>
</evidence>
<evidence type="ECO:0000259" key="7">
    <source>
        <dbReference type="Pfam" id="PF04130"/>
    </source>
</evidence>
<dbReference type="GO" id="GO:0000922">
    <property type="term" value="C:spindle pole"/>
    <property type="evidence" value="ECO:0007669"/>
    <property type="project" value="InterPro"/>
</dbReference>
<dbReference type="GO" id="GO:0051225">
    <property type="term" value="P:spindle assembly"/>
    <property type="evidence" value="ECO:0007669"/>
    <property type="project" value="TreeGrafter"/>
</dbReference>
<keyword evidence="10" id="KW-1185">Reference proteome</keyword>
<dbReference type="Proteomes" id="UP000242474">
    <property type="component" value="Unassembled WGS sequence"/>
</dbReference>
<evidence type="ECO:0000256" key="3">
    <source>
        <dbReference type="ARBA" id="ARBA00022490"/>
    </source>
</evidence>
<evidence type="ECO:0000259" key="8">
    <source>
        <dbReference type="Pfam" id="PF17681"/>
    </source>
</evidence>
<dbReference type="Pfam" id="PF17681">
    <property type="entry name" value="GCP_N_terminal"/>
    <property type="match status" value="1"/>
</dbReference>
<dbReference type="EMBL" id="KZ303488">
    <property type="protein sequence ID" value="PIA18962.1"/>
    <property type="molecule type" value="Genomic_DNA"/>
</dbReference>
<dbReference type="GO" id="GO:0000278">
    <property type="term" value="P:mitotic cell cycle"/>
    <property type="evidence" value="ECO:0007669"/>
    <property type="project" value="TreeGrafter"/>
</dbReference>
<evidence type="ECO:0000256" key="5">
    <source>
        <dbReference type="ARBA" id="ARBA00023212"/>
    </source>
</evidence>
<comment type="subcellular location">
    <subcellularLocation>
        <location evidence="1">Cytoplasm</location>
        <location evidence="1">Cytoskeleton</location>
    </subcellularLocation>
</comment>
<dbReference type="PANTHER" id="PTHR19302">
    <property type="entry name" value="GAMMA TUBULIN COMPLEX PROTEIN"/>
    <property type="match status" value="1"/>
</dbReference>
<gene>
    <name evidence="9" type="ORF">COEREDRAFT_79486</name>
</gene>
<dbReference type="PANTHER" id="PTHR19302:SF14">
    <property type="entry name" value="GAMMA-TUBULIN COMPLEX COMPONENT 3"/>
    <property type="match status" value="1"/>
</dbReference>
<dbReference type="GO" id="GO:0051011">
    <property type="term" value="F:microtubule minus-end binding"/>
    <property type="evidence" value="ECO:0007669"/>
    <property type="project" value="TreeGrafter"/>
</dbReference>
<evidence type="ECO:0000313" key="10">
    <source>
        <dbReference type="Proteomes" id="UP000242474"/>
    </source>
</evidence>
<accession>A0A2G5BJ12</accession>
<dbReference type="STRING" id="763665.A0A2G5BJ12"/>
<dbReference type="Pfam" id="PF04130">
    <property type="entry name" value="GCP_C_terminal"/>
    <property type="match status" value="1"/>
</dbReference>
<protein>
    <submittedName>
        <fullName evidence="9">Uncharacterized protein</fullName>
    </submittedName>
</protein>
<keyword evidence="3" id="KW-0963">Cytoplasm</keyword>
<dbReference type="OrthoDB" id="5860513at2759"/>
<sequence length="898" mass="101805">MEVSELDIALYKYTDAFLGAPGAEDHDELARRSDLVRYFRSIIDSNIAPAVKQDESTLVGELQKKRFSGKEEARSALYISRLYGLLKHHSPEYEWWPVLHLLSECSSNTPNAVIASAPSSYLSEQRRHQQQQQYSREYGAQHNNPRDNPLLPPLRQPQLREQRRSGVGFSRMGPTSAIPRGISDFAGDAAYSPPAQRQHRPESNPSANKPSSRDEHSTIYLHRELPTYDDIPEAELLQDLIYVLQGIDGTYVQWNRLALSYTVRPDINLSRPTREMVVLVSELGVLTKDIQEYIAIVDEQGRLFEQSFCAELKSEMSEYYRLVSEVESKLFKAPRTLWPGESQLGVTLRRMFSWTIEARQRLRLMATAIGKVREGKGGGDVLSAISILVEDGDPFVQTFARRLLKTASAPFNSILVSWVTDGELVDPYKEFFIRERDGRRDMLWGEKYIVVPDMIPVHISGDVTRKIFQIGRSLNFLRVACDEAQWVAEDGPRTQLADNISDSNDLEAFVCRSAAMVNSRLMSVLRDKFELMAHVEAVRRYLLFEQGDFAQALLEVLDNQVDRSGSSIMAHDLSAAMSSVLRSSTMQNEDPQRLAALLLVFVRDDDDKKRKRTWDEVAVFYKLSPPLSYVIPRAVMRKYLEIGYFLLRLNRIEHALHTIWRQQMIEVRAHLRLLELQKRRDRSAAANNSATGDSQDIMRKAMRECSVACTEMVQFFQQVQRYISLNVIEGAWARFLKATTASNDLGVDRWNEAHMRYVSVIHGVVCGGSNGGGFQGNLSNIFSTASEFIVVARELYSENTLNMRRASAKESSSKDPGSKYSSLLLDGASRLRAATNQYNDGQLSADYSNEQAARVHTIVLRFRKQVKEILSALSRTTSGDLPFLVVTIDFNKAYTGSE</sequence>
<evidence type="ECO:0000313" key="9">
    <source>
        <dbReference type="EMBL" id="PIA18962.1"/>
    </source>
</evidence>
<keyword evidence="4" id="KW-0493">Microtubule</keyword>
<dbReference type="InterPro" id="IPR042241">
    <property type="entry name" value="GCP_C_sf"/>
</dbReference>
<feature type="domain" description="Gamma tubulin complex component protein N-terminal" evidence="8">
    <location>
        <begin position="237"/>
        <end position="528"/>
    </location>
</feature>
<reference evidence="9 10" key="1">
    <citation type="journal article" date="2015" name="Genome Biol. Evol.">
        <title>Phylogenomic analyses indicate that early fungi evolved digesting cell walls of algal ancestors of land plants.</title>
        <authorList>
            <person name="Chang Y."/>
            <person name="Wang S."/>
            <person name="Sekimoto S."/>
            <person name="Aerts A.L."/>
            <person name="Choi C."/>
            <person name="Clum A."/>
            <person name="LaButti K.M."/>
            <person name="Lindquist E.A."/>
            <person name="Yee Ngan C."/>
            <person name="Ohm R.A."/>
            <person name="Salamov A.A."/>
            <person name="Grigoriev I.V."/>
            <person name="Spatafora J.W."/>
            <person name="Berbee M.L."/>
        </authorList>
    </citation>
    <scope>NUCLEOTIDE SEQUENCE [LARGE SCALE GENOMIC DNA]</scope>
    <source>
        <strain evidence="9 10">NRRL 1564</strain>
    </source>
</reference>
<dbReference type="GO" id="GO:0044732">
    <property type="term" value="C:mitotic spindle pole body"/>
    <property type="evidence" value="ECO:0007669"/>
    <property type="project" value="TreeGrafter"/>
</dbReference>
<dbReference type="Gene3D" id="1.20.120.1900">
    <property type="entry name" value="Gamma-tubulin complex, C-terminal domain"/>
    <property type="match status" value="1"/>
</dbReference>
<dbReference type="GO" id="GO:0005874">
    <property type="term" value="C:microtubule"/>
    <property type="evidence" value="ECO:0007669"/>
    <property type="project" value="UniProtKB-KW"/>
</dbReference>
<dbReference type="InterPro" id="IPR041470">
    <property type="entry name" value="GCP_N"/>
</dbReference>